<dbReference type="CDD" id="cd07247">
    <property type="entry name" value="SgaA_N_like"/>
    <property type="match status" value="1"/>
</dbReference>
<dbReference type="EMBL" id="JACHJB010000004">
    <property type="protein sequence ID" value="MBB6351188.1"/>
    <property type="molecule type" value="Genomic_DNA"/>
</dbReference>
<name>A0A7X0CAP6_9ACTN</name>
<feature type="domain" description="VOC" evidence="1">
    <location>
        <begin position="4"/>
        <end position="116"/>
    </location>
</feature>
<evidence type="ECO:0000313" key="3">
    <source>
        <dbReference type="Proteomes" id="UP000583800"/>
    </source>
</evidence>
<reference evidence="2 3" key="1">
    <citation type="submission" date="2020-08" db="EMBL/GenBank/DDBJ databases">
        <title>Sequencing the genomes of 1000 actinobacteria strains.</title>
        <authorList>
            <person name="Klenk H.-P."/>
        </authorList>
    </citation>
    <scope>NUCLEOTIDE SEQUENCE [LARGE SCALE GENOMIC DNA]</scope>
    <source>
        <strain evidence="2 3">DSM 45913</strain>
    </source>
</reference>
<accession>A0A7X0CAP6</accession>
<evidence type="ECO:0000259" key="1">
    <source>
        <dbReference type="PROSITE" id="PS51819"/>
    </source>
</evidence>
<proteinExistence type="predicted"/>
<dbReference type="InterPro" id="IPR029068">
    <property type="entry name" value="Glyas_Bleomycin-R_OHBP_Dase"/>
</dbReference>
<dbReference type="RefSeq" id="WP_185088988.1">
    <property type="nucleotide sequence ID" value="NZ_JACHJB010000004.1"/>
</dbReference>
<dbReference type="AlphaFoldDB" id="A0A7X0CAP6"/>
<dbReference type="InterPro" id="IPR052164">
    <property type="entry name" value="Anthracycline_SecMetBiosynth"/>
</dbReference>
<dbReference type="PANTHER" id="PTHR33993">
    <property type="entry name" value="GLYOXALASE-RELATED"/>
    <property type="match status" value="1"/>
</dbReference>
<gene>
    <name evidence="2" type="ORF">FHU36_007771</name>
</gene>
<keyword evidence="3" id="KW-1185">Reference proteome</keyword>
<evidence type="ECO:0000313" key="2">
    <source>
        <dbReference type="EMBL" id="MBB6351188.1"/>
    </source>
</evidence>
<dbReference type="Gene3D" id="3.10.180.10">
    <property type="entry name" value="2,3-Dihydroxybiphenyl 1,2-Dioxygenase, domain 1"/>
    <property type="match status" value="1"/>
</dbReference>
<sequence length="116" mass="12440">MGKPIAWFDLTSKDAAKSRAFYSDIFGWKIDVDPQMNYGMVDTGAGEGIPGGIGQADESGKAALVMYIVVDDAEATLKQIEAQGGERLTPPYDIPGIGVMATFKDPDGLQVGLWQR</sequence>
<dbReference type="InterPro" id="IPR037523">
    <property type="entry name" value="VOC_core"/>
</dbReference>
<dbReference type="Pfam" id="PF00903">
    <property type="entry name" value="Glyoxalase"/>
    <property type="match status" value="1"/>
</dbReference>
<dbReference type="PROSITE" id="PS51819">
    <property type="entry name" value="VOC"/>
    <property type="match status" value="1"/>
</dbReference>
<dbReference type="SUPFAM" id="SSF54593">
    <property type="entry name" value="Glyoxalase/Bleomycin resistance protein/Dihydroxybiphenyl dioxygenase"/>
    <property type="match status" value="1"/>
</dbReference>
<organism evidence="2 3">
    <name type="scientific">Nonomuraea muscovyensis</name>
    <dbReference type="NCBI Taxonomy" id="1124761"/>
    <lineage>
        <taxon>Bacteria</taxon>
        <taxon>Bacillati</taxon>
        <taxon>Actinomycetota</taxon>
        <taxon>Actinomycetes</taxon>
        <taxon>Streptosporangiales</taxon>
        <taxon>Streptosporangiaceae</taxon>
        <taxon>Nonomuraea</taxon>
    </lineage>
</organism>
<protein>
    <recommendedName>
        <fullName evidence="1">VOC domain-containing protein</fullName>
    </recommendedName>
</protein>
<dbReference type="InterPro" id="IPR004360">
    <property type="entry name" value="Glyas_Fos-R_dOase_dom"/>
</dbReference>
<dbReference type="Proteomes" id="UP000583800">
    <property type="component" value="Unassembled WGS sequence"/>
</dbReference>
<comment type="caution">
    <text evidence="2">The sequence shown here is derived from an EMBL/GenBank/DDBJ whole genome shotgun (WGS) entry which is preliminary data.</text>
</comment>
<dbReference type="PANTHER" id="PTHR33993:SF14">
    <property type="entry name" value="GB|AAF24581.1"/>
    <property type="match status" value="1"/>
</dbReference>